<gene>
    <name evidence="2" type="ORF">Sangu_2092900</name>
</gene>
<name>A0AAW2LJB2_9LAMI</name>
<reference evidence="2" key="1">
    <citation type="submission" date="2020-06" db="EMBL/GenBank/DDBJ databases">
        <authorList>
            <person name="Li T."/>
            <person name="Hu X."/>
            <person name="Zhang T."/>
            <person name="Song X."/>
            <person name="Zhang H."/>
            <person name="Dai N."/>
            <person name="Sheng W."/>
            <person name="Hou X."/>
            <person name="Wei L."/>
        </authorList>
    </citation>
    <scope>NUCLEOTIDE SEQUENCE</scope>
    <source>
        <strain evidence="2">G01</strain>
        <tissue evidence="2">Leaf</tissue>
    </source>
</reference>
<feature type="compositionally biased region" description="Low complexity" evidence="1">
    <location>
        <begin position="31"/>
        <end position="81"/>
    </location>
</feature>
<protein>
    <submittedName>
        <fullName evidence="2">Uncharacterized protein</fullName>
    </submittedName>
</protein>
<comment type="caution">
    <text evidence="2">The sequence shown here is derived from an EMBL/GenBank/DDBJ whole genome shotgun (WGS) entry which is preliminary data.</text>
</comment>
<evidence type="ECO:0000313" key="2">
    <source>
        <dbReference type="EMBL" id="KAL0319367.1"/>
    </source>
</evidence>
<dbReference type="EMBL" id="JACGWK010000013">
    <property type="protein sequence ID" value="KAL0319367.1"/>
    <property type="molecule type" value="Genomic_DNA"/>
</dbReference>
<sequence>MGGGGRLFGGVSGEEVVRASVPERWPRSYCAEDSAAAQNSPAAADKGAARRAAARAAREAAGIAPGGARSSAWSGAAPAARGKGGVVAGCG</sequence>
<evidence type="ECO:0000256" key="1">
    <source>
        <dbReference type="SAM" id="MobiDB-lite"/>
    </source>
</evidence>
<feature type="compositionally biased region" description="Gly residues" evidence="1">
    <location>
        <begin position="82"/>
        <end position="91"/>
    </location>
</feature>
<dbReference type="AlphaFoldDB" id="A0AAW2LJB2"/>
<feature type="region of interest" description="Disordered" evidence="1">
    <location>
        <begin position="31"/>
        <end position="91"/>
    </location>
</feature>
<reference evidence="2" key="2">
    <citation type="journal article" date="2024" name="Plant">
        <title>Genomic evolution and insights into agronomic trait innovations of Sesamum species.</title>
        <authorList>
            <person name="Miao H."/>
            <person name="Wang L."/>
            <person name="Qu L."/>
            <person name="Liu H."/>
            <person name="Sun Y."/>
            <person name="Le M."/>
            <person name="Wang Q."/>
            <person name="Wei S."/>
            <person name="Zheng Y."/>
            <person name="Lin W."/>
            <person name="Duan Y."/>
            <person name="Cao H."/>
            <person name="Xiong S."/>
            <person name="Wang X."/>
            <person name="Wei L."/>
            <person name="Li C."/>
            <person name="Ma Q."/>
            <person name="Ju M."/>
            <person name="Zhao R."/>
            <person name="Li G."/>
            <person name="Mu C."/>
            <person name="Tian Q."/>
            <person name="Mei H."/>
            <person name="Zhang T."/>
            <person name="Gao T."/>
            <person name="Zhang H."/>
        </authorList>
    </citation>
    <scope>NUCLEOTIDE SEQUENCE</scope>
    <source>
        <strain evidence="2">G01</strain>
    </source>
</reference>
<proteinExistence type="predicted"/>
<accession>A0AAW2LJB2</accession>
<organism evidence="2">
    <name type="scientific">Sesamum angustifolium</name>
    <dbReference type="NCBI Taxonomy" id="2727405"/>
    <lineage>
        <taxon>Eukaryota</taxon>
        <taxon>Viridiplantae</taxon>
        <taxon>Streptophyta</taxon>
        <taxon>Embryophyta</taxon>
        <taxon>Tracheophyta</taxon>
        <taxon>Spermatophyta</taxon>
        <taxon>Magnoliopsida</taxon>
        <taxon>eudicotyledons</taxon>
        <taxon>Gunneridae</taxon>
        <taxon>Pentapetalae</taxon>
        <taxon>asterids</taxon>
        <taxon>lamiids</taxon>
        <taxon>Lamiales</taxon>
        <taxon>Pedaliaceae</taxon>
        <taxon>Sesamum</taxon>
    </lineage>
</organism>